<dbReference type="GO" id="GO:0005886">
    <property type="term" value="C:plasma membrane"/>
    <property type="evidence" value="ECO:0007669"/>
    <property type="project" value="UniProtKB-SubCell"/>
</dbReference>
<comment type="function">
    <text evidence="1">Could be involved in insertion of integral membrane proteins into the membrane.</text>
</comment>
<sequence>MLKKIVIAPFVLIIRVYQLFISPLTPASCRFQPTCSSYALEALQKHGLLKGSWLAINRIRKCHPGGGSGYDPVPPTRK</sequence>
<organism evidence="2 3">
    <name type="scientific">Mesonia hippocampi</name>
    <dbReference type="NCBI Taxonomy" id="1628250"/>
    <lineage>
        <taxon>Bacteria</taxon>
        <taxon>Pseudomonadati</taxon>
        <taxon>Bacteroidota</taxon>
        <taxon>Flavobacteriia</taxon>
        <taxon>Flavobacteriales</taxon>
        <taxon>Flavobacteriaceae</taxon>
        <taxon>Mesonia</taxon>
    </lineage>
</organism>
<dbReference type="HAMAP" id="MF_00386">
    <property type="entry name" value="UPF0161_YidD"/>
    <property type="match status" value="1"/>
</dbReference>
<keyword evidence="3" id="KW-1185">Reference proteome</keyword>
<dbReference type="SMART" id="SM01234">
    <property type="entry name" value="Haemolytic"/>
    <property type="match status" value="1"/>
</dbReference>
<dbReference type="Pfam" id="PF01809">
    <property type="entry name" value="YidD"/>
    <property type="match status" value="1"/>
</dbReference>
<dbReference type="InterPro" id="IPR002696">
    <property type="entry name" value="Membr_insert_effic_factor_YidD"/>
</dbReference>
<name>A0A840EYY3_9FLAO</name>
<comment type="subcellular location">
    <subcellularLocation>
        <location evidence="1">Cell membrane</location>
        <topology evidence="1">Peripheral membrane protein</topology>
        <orientation evidence="1">Cytoplasmic side</orientation>
    </subcellularLocation>
</comment>
<dbReference type="NCBIfam" id="TIGR00278">
    <property type="entry name" value="membrane protein insertion efficiency factor YidD"/>
    <property type="match status" value="1"/>
</dbReference>
<comment type="similarity">
    <text evidence="1">Belongs to the UPF0161 family.</text>
</comment>
<comment type="caution">
    <text evidence="2">The sequence shown here is derived from an EMBL/GenBank/DDBJ whole genome shotgun (WGS) entry which is preliminary data.</text>
</comment>
<keyword evidence="1" id="KW-0472">Membrane</keyword>
<dbReference type="EMBL" id="JACIFO010000015">
    <property type="protein sequence ID" value="MBB4120017.1"/>
    <property type="molecule type" value="Genomic_DNA"/>
</dbReference>
<accession>A0A840EYY3</accession>
<evidence type="ECO:0000313" key="2">
    <source>
        <dbReference type="EMBL" id="MBB4120017.1"/>
    </source>
</evidence>
<dbReference type="PANTHER" id="PTHR33383">
    <property type="entry name" value="MEMBRANE PROTEIN INSERTION EFFICIENCY FACTOR-RELATED"/>
    <property type="match status" value="1"/>
</dbReference>
<dbReference type="PANTHER" id="PTHR33383:SF1">
    <property type="entry name" value="MEMBRANE PROTEIN INSERTION EFFICIENCY FACTOR-RELATED"/>
    <property type="match status" value="1"/>
</dbReference>
<evidence type="ECO:0000313" key="3">
    <source>
        <dbReference type="Proteomes" id="UP000553034"/>
    </source>
</evidence>
<reference evidence="2 3" key="1">
    <citation type="submission" date="2020-08" db="EMBL/GenBank/DDBJ databases">
        <title>Genomic Encyclopedia of Type Strains, Phase IV (KMG-IV): sequencing the most valuable type-strain genomes for metagenomic binning, comparative biology and taxonomic classification.</title>
        <authorList>
            <person name="Goeker M."/>
        </authorList>
    </citation>
    <scope>NUCLEOTIDE SEQUENCE [LARGE SCALE GENOMIC DNA]</scope>
    <source>
        <strain evidence="2 3">DSM 29568</strain>
    </source>
</reference>
<gene>
    <name evidence="2" type="ORF">GGR32_002329</name>
</gene>
<dbReference type="AlphaFoldDB" id="A0A840EYY3"/>
<evidence type="ECO:0000256" key="1">
    <source>
        <dbReference type="HAMAP-Rule" id="MF_00386"/>
    </source>
</evidence>
<dbReference type="Proteomes" id="UP000553034">
    <property type="component" value="Unassembled WGS sequence"/>
</dbReference>
<dbReference type="RefSeq" id="WP_183478352.1">
    <property type="nucleotide sequence ID" value="NZ_JACIFO010000015.1"/>
</dbReference>
<protein>
    <recommendedName>
        <fullName evidence="1">Putative membrane protein insertion efficiency factor</fullName>
    </recommendedName>
</protein>
<keyword evidence="1" id="KW-1003">Cell membrane</keyword>
<proteinExistence type="inferred from homology"/>